<dbReference type="EMBL" id="CP040899">
    <property type="protein sequence ID" value="QDB80274.1"/>
    <property type="molecule type" value="Genomic_DNA"/>
</dbReference>
<evidence type="ECO:0000259" key="6">
    <source>
        <dbReference type="PROSITE" id="PS50850"/>
    </source>
</evidence>
<dbReference type="Gene3D" id="1.20.1250.20">
    <property type="entry name" value="MFS general substrate transporter like domains"/>
    <property type="match status" value="2"/>
</dbReference>
<feature type="transmembrane region" description="Helical" evidence="5">
    <location>
        <begin position="141"/>
        <end position="162"/>
    </location>
</feature>
<dbReference type="Pfam" id="PF07690">
    <property type="entry name" value="MFS_1"/>
    <property type="match status" value="1"/>
</dbReference>
<feature type="transmembrane region" description="Helical" evidence="5">
    <location>
        <begin position="12"/>
        <end position="29"/>
    </location>
</feature>
<dbReference type="RefSeq" id="WP_139949030.1">
    <property type="nucleotide sequence ID" value="NZ_CP040899.1"/>
</dbReference>
<gene>
    <name evidence="7" type="ORF">FE251_13430</name>
</gene>
<organism evidence="7 8">
    <name type="scientific">Georgenia wutianyii</name>
    <dbReference type="NCBI Taxonomy" id="2585135"/>
    <lineage>
        <taxon>Bacteria</taxon>
        <taxon>Bacillati</taxon>
        <taxon>Actinomycetota</taxon>
        <taxon>Actinomycetes</taxon>
        <taxon>Micrococcales</taxon>
        <taxon>Bogoriellaceae</taxon>
        <taxon>Georgenia</taxon>
    </lineage>
</organism>
<evidence type="ECO:0000256" key="5">
    <source>
        <dbReference type="SAM" id="Phobius"/>
    </source>
</evidence>
<dbReference type="InterPro" id="IPR051788">
    <property type="entry name" value="MFS_Transporter"/>
</dbReference>
<feature type="transmembrane region" description="Helical" evidence="5">
    <location>
        <begin position="49"/>
        <end position="69"/>
    </location>
</feature>
<feature type="domain" description="Major facilitator superfamily (MFS) profile" evidence="6">
    <location>
        <begin position="215"/>
        <end position="398"/>
    </location>
</feature>
<feature type="transmembrane region" description="Helical" evidence="5">
    <location>
        <begin position="250"/>
        <end position="270"/>
    </location>
</feature>
<dbReference type="CDD" id="cd17393">
    <property type="entry name" value="MFS_MosC_like"/>
    <property type="match status" value="1"/>
</dbReference>
<feature type="transmembrane region" description="Helical" evidence="5">
    <location>
        <begin position="310"/>
        <end position="329"/>
    </location>
</feature>
<evidence type="ECO:0000256" key="3">
    <source>
        <dbReference type="ARBA" id="ARBA00022989"/>
    </source>
</evidence>
<dbReference type="Proteomes" id="UP000313948">
    <property type="component" value="Chromosome"/>
</dbReference>
<dbReference type="PROSITE" id="PS50850">
    <property type="entry name" value="MFS"/>
    <property type="match status" value="1"/>
</dbReference>
<dbReference type="PANTHER" id="PTHR23514:SF13">
    <property type="entry name" value="INNER MEMBRANE PROTEIN YBJJ"/>
    <property type="match status" value="1"/>
</dbReference>
<keyword evidence="8" id="KW-1185">Reference proteome</keyword>
<evidence type="ECO:0000256" key="4">
    <source>
        <dbReference type="ARBA" id="ARBA00023136"/>
    </source>
</evidence>
<evidence type="ECO:0000256" key="1">
    <source>
        <dbReference type="ARBA" id="ARBA00004651"/>
    </source>
</evidence>
<dbReference type="PANTHER" id="PTHR23514">
    <property type="entry name" value="BYPASS OF STOP CODON PROTEIN 6"/>
    <property type="match status" value="1"/>
</dbReference>
<dbReference type="InterPro" id="IPR036259">
    <property type="entry name" value="MFS_trans_sf"/>
</dbReference>
<proteinExistence type="predicted"/>
<dbReference type="InterPro" id="IPR011701">
    <property type="entry name" value="MFS"/>
</dbReference>
<evidence type="ECO:0000313" key="8">
    <source>
        <dbReference type="Proteomes" id="UP000313948"/>
    </source>
</evidence>
<evidence type="ECO:0000313" key="7">
    <source>
        <dbReference type="EMBL" id="QDB80274.1"/>
    </source>
</evidence>
<protein>
    <submittedName>
        <fullName evidence="7">MFS transporter</fullName>
    </submittedName>
</protein>
<name>A0ABX5VP66_9MICO</name>
<feature type="transmembrane region" description="Helical" evidence="5">
    <location>
        <begin position="168"/>
        <end position="189"/>
    </location>
</feature>
<evidence type="ECO:0000256" key="2">
    <source>
        <dbReference type="ARBA" id="ARBA00022692"/>
    </source>
</evidence>
<dbReference type="SUPFAM" id="SSF103473">
    <property type="entry name" value="MFS general substrate transporter"/>
    <property type="match status" value="1"/>
</dbReference>
<feature type="transmembrane region" description="Helical" evidence="5">
    <location>
        <begin position="341"/>
        <end position="360"/>
    </location>
</feature>
<keyword evidence="4 5" id="KW-0472">Membrane</keyword>
<sequence>MTAAAVAGRRAAVAVVVVFALNGFLFANWVSRLPAVRDALGLTPGQMGLLLLVGSVGSLLALPAAGAVAQRWGTAPTVRGSSLVAAGGFVVVILGLLAGSVPVLALGLLVAQVGIAGWDVAMNVEGGVVEHAISREIMPRFHAGFSIGTVAGAGVGAVAALLRVPVTVHLAVVAVVVVLGVLVATRGFLPHVPAPTRGSRRRGLAAALAGWREPRTVLVGVMVLAFALTEGAANDWVALAVVDGFETSDAVGAVGFGVFVVAMTLMRLAGERLLARFGRVTVLRATTLVALAGLLLFALSPWLWLAFAGAFLWGLGAALGFPAGMSAAGDEPLHAAMRVSVVASIGYLAFLCGPPLLGLLAEHVGYRYALLAIAGPLLLGFVVSGAARPLADTRPARV</sequence>
<feature type="transmembrane region" description="Helical" evidence="5">
    <location>
        <begin position="104"/>
        <end position="121"/>
    </location>
</feature>
<feature type="transmembrane region" description="Helical" evidence="5">
    <location>
        <begin position="282"/>
        <end position="304"/>
    </location>
</feature>
<keyword evidence="2 5" id="KW-0812">Transmembrane</keyword>
<accession>A0ABX5VP66</accession>
<comment type="subcellular location">
    <subcellularLocation>
        <location evidence="1">Cell membrane</location>
        <topology evidence="1">Multi-pass membrane protein</topology>
    </subcellularLocation>
</comment>
<feature type="transmembrane region" description="Helical" evidence="5">
    <location>
        <begin position="366"/>
        <end position="387"/>
    </location>
</feature>
<dbReference type="InterPro" id="IPR020846">
    <property type="entry name" value="MFS_dom"/>
</dbReference>
<reference evidence="7 8" key="1">
    <citation type="submission" date="2019-05" db="EMBL/GenBank/DDBJ databases">
        <title>Georgenia *** sp. nov., and Georgenia *** sp. nov., isolated from the intestinal contents of plateau pika (Ochotona curzoniae) in the Qinghai-Tibet plateau of China.</title>
        <authorList>
            <person name="Tian Z."/>
        </authorList>
    </citation>
    <scope>NUCLEOTIDE SEQUENCE [LARGE SCALE GENOMIC DNA]</scope>
    <source>
        <strain evidence="7 8">Z294</strain>
    </source>
</reference>
<feature type="transmembrane region" description="Helical" evidence="5">
    <location>
        <begin position="217"/>
        <end position="238"/>
    </location>
</feature>
<feature type="transmembrane region" description="Helical" evidence="5">
    <location>
        <begin position="81"/>
        <end position="98"/>
    </location>
</feature>
<keyword evidence="3 5" id="KW-1133">Transmembrane helix</keyword>